<dbReference type="AlphaFoldDB" id="A0A2L1KSZ5"/>
<keyword evidence="1" id="KW-0614">Plasmid</keyword>
<geneLocation type="plasmid" evidence="1">
    <name>INF167_p0001</name>
</geneLocation>
<organism evidence="1">
    <name type="scientific">Klebsiella pneumoniae</name>
    <dbReference type="NCBI Taxonomy" id="573"/>
    <lineage>
        <taxon>Bacteria</taxon>
        <taxon>Pseudomonadati</taxon>
        <taxon>Pseudomonadota</taxon>
        <taxon>Gammaproteobacteria</taxon>
        <taxon>Enterobacterales</taxon>
        <taxon>Enterobacteriaceae</taxon>
        <taxon>Klebsiella/Raoultella group</taxon>
        <taxon>Klebsiella</taxon>
        <taxon>Klebsiella pneumoniae complex</taxon>
    </lineage>
</organism>
<gene>
    <name evidence="1" type="ORF">INF167p1_00043</name>
</gene>
<reference evidence="1" key="1">
    <citation type="submission" date="2016-12" db="EMBL/GenBank/DDBJ databases">
        <title>Frequent emergence of pathogenic lineages of Klebsiella pneumoniae via mobilisation of yersiniabactin and colibactin.</title>
        <authorList>
            <person name="Lam M.M.C."/>
            <person name="Wick R.R."/>
            <person name="Wyres K.L."/>
            <person name="Gorrie C."/>
            <person name="Judd L."/>
            <person name="Jenney A."/>
            <person name="Holt K.E."/>
        </authorList>
    </citation>
    <scope>NUCLEOTIDE SEQUENCE</scope>
    <source>
        <strain evidence="1">INF167</strain>
        <plasmid evidence="1">INF167_p0001</plasmid>
    </source>
</reference>
<name>A0A2L1KSZ5_KLEPN</name>
<accession>A0A2L1KSZ5</accession>
<sequence length="100" mass="11620">MFRSIIEDALFRAVQFGQIMNRGQRMFSCRRSAEMQIPQYRRKKTLNPAVLLHHFIMEVIVLRAGKFINLADGFCQPAFRYAAEDGLPQFSIVSLLIQQQ</sequence>
<proteinExistence type="predicted"/>
<dbReference type="EMBL" id="KY454639">
    <property type="protein sequence ID" value="AVE25617.1"/>
    <property type="molecule type" value="Genomic_DNA"/>
</dbReference>
<evidence type="ECO:0000313" key="1">
    <source>
        <dbReference type="EMBL" id="AVE25617.1"/>
    </source>
</evidence>
<protein>
    <submittedName>
        <fullName evidence="1">ISEc63</fullName>
    </submittedName>
</protein>